<dbReference type="AlphaFoldDB" id="A0A484LNV1"/>
<sequence length="110" mass="12312">MLVQSSAAITSSFLYVDDDDENVAPRNLQTQKSASTGSANNPDATPSSAQRETPSSSPRQPLPLIRPVKRARCWSAWKAQEYNESQDVRAGRLDHRPDFVITFKNFIYVI</sequence>
<protein>
    <submittedName>
        <fullName evidence="2">Uncharacterized protein</fullName>
    </submittedName>
</protein>
<dbReference type="Proteomes" id="UP000595140">
    <property type="component" value="Unassembled WGS sequence"/>
</dbReference>
<keyword evidence="3" id="KW-1185">Reference proteome</keyword>
<name>A0A484LNV1_9ASTE</name>
<evidence type="ECO:0000313" key="3">
    <source>
        <dbReference type="Proteomes" id="UP000595140"/>
    </source>
</evidence>
<evidence type="ECO:0000313" key="2">
    <source>
        <dbReference type="EMBL" id="VFQ78213.1"/>
    </source>
</evidence>
<proteinExistence type="predicted"/>
<feature type="region of interest" description="Disordered" evidence="1">
    <location>
        <begin position="20"/>
        <end position="64"/>
    </location>
</feature>
<feature type="compositionally biased region" description="Polar residues" evidence="1">
    <location>
        <begin position="27"/>
        <end position="59"/>
    </location>
</feature>
<evidence type="ECO:0000256" key="1">
    <source>
        <dbReference type="SAM" id="MobiDB-lite"/>
    </source>
</evidence>
<accession>A0A484LNV1</accession>
<organism evidence="2 3">
    <name type="scientific">Cuscuta campestris</name>
    <dbReference type="NCBI Taxonomy" id="132261"/>
    <lineage>
        <taxon>Eukaryota</taxon>
        <taxon>Viridiplantae</taxon>
        <taxon>Streptophyta</taxon>
        <taxon>Embryophyta</taxon>
        <taxon>Tracheophyta</taxon>
        <taxon>Spermatophyta</taxon>
        <taxon>Magnoliopsida</taxon>
        <taxon>eudicotyledons</taxon>
        <taxon>Gunneridae</taxon>
        <taxon>Pentapetalae</taxon>
        <taxon>asterids</taxon>
        <taxon>lamiids</taxon>
        <taxon>Solanales</taxon>
        <taxon>Convolvulaceae</taxon>
        <taxon>Cuscuteae</taxon>
        <taxon>Cuscuta</taxon>
        <taxon>Cuscuta subgen. Grammica</taxon>
        <taxon>Cuscuta sect. Cleistogrammica</taxon>
    </lineage>
</organism>
<gene>
    <name evidence="2" type="ORF">CCAM_LOCUS19989</name>
</gene>
<reference evidence="2 3" key="1">
    <citation type="submission" date="2018-04" db="EMBL/GenBank/DDBJ databases">
        <authorList>
            <person name="Vogel A."/>
        </authorList>
    </citation>
    <scope>NUCLEOTIDE SEQUENCE [LARGE SCALE GENOMIC DNA]</scope>
</reference>
<dbReference type="EMBL" id="OOIL02001788">
    <property type="protein sequence ID" value="VFQ78213.1"/>
    <property type="molecule type" value="Genomic_DNA"/>
</dbReference>